<reference evidence="2" key="1">
    <citation type="submission" date="2020-11" db="EMBL/GenBank/DDBJ databases">
        <authorList>
            <consortium name="DOE Joint Genome Institute"/>
            <person name="Ahrendt S."/>
            <person name="Riley R."/>
            <person name="Andreopoulos W."/>
            <person name="Labutti K."/>
            <person name="Pangilinan J."/>
            <person name="Ruiz-Duenas F.J."/>
            <person name="Barrasa J.M."/>
            <person name="Sanchez-Garcia M."/>
            <person name="Camarero S."/>
            <person name="Miyauchi S."/>
            <person name="Serrano A."/>
            <person name="Linde D."/>
            <person name="Babiker R."/>
            <person name="Drula E."/>
            <person name="Ayuso-Fernandez I."/>
            <person name="Pacheco R."/>
            <person name="Padilla G."/>
            <person name="Ferreira P."/>
            <person name="Barriuso J."/>
            <person name="Kellner H."/>
            <person name="Castanera R."/>
            <person name="Alfaro M."/>
            <person name="Ramirez L."/>
            <person name="Pisabarro A.G."/>
            <person name="Kuo A."/>
            <person name="Tritt A."/>
            <person name="Lipzen A."/>
            <person name="He G."/>
            <person name="Yan M."/>
            <person name="Ng V."/>
            <person name="Cullen D."/>
            <person name="Martin F."/>
            <person name="Rosso M.-N."/>
            <person name="Henrissat B."/>
            <person name="Hibbett D."/>
            <person name="Martinez A.T."/>
            <person name="Grigoriev I.V."/>
        </authorList>
    </citation>
    <scope>NUCLEOTIDE SEQUENCE</scope>
    <source>
        <strain evidence="2">CIRM-BRFM 674</strain>
    </source>
</reference>
<evidence type="ECO:0000313" key="3">
    <source>
        <dbReference type="Proteomes" id="UP000807469"/>
    </source>
</evidence>
<dbReference type="Proteomes" id="UP000807469">
    <property type="component" value="Unassembled WGS sequence"/>
</dbReference>
<name>A0A9P5Z7F6_9AGAR</name>
<protein>
    <submittedName>
        <fullName evidence="2">Uncharacterized protein</fullName>
    </submittedName>
</protein>
<dbReference type="AlphaFoldDB" id="A0A9P5Z7F6"/>
<organism evidence="2 3">
    <name type="scientific">Pholiota conissans</name>
    <dbReference type="NCBI Taxonomy" id="109636"/>
    <lineage>
        <taxon>Eukaryota</taxon>
        <taxon>Fungi</taxon>
        <taxon>Dikarya</taxon>
        <taxon>Basidiomycota</taxon>
        <taxon>Agaricomycotina</taxon>
        <taxon>Agaricomycetes</taxon>
        <taxon>Agaricomycetidae</taxon>
        <taxon>Agaricales</taxon>
        <taxon>Agaricineae</taxon>
        <taxon>Strophariaceae</taxon>
        <taxon>Pholiota</taxon>
    </lineage>
</organism>
<keyword evidence="3" id="KW-1185">Reference proteome</keyword>
<feature type="region of interest" description="Disordered" evidence="1">
    <location>
        <begin position="1"/>
        <end position="55"/>
    </location>
</feature>
<comment type="caution">
    <text evidence="2">The sequence shown here is derived from an EMBL/GenBank/DDBJ whole genome shotgun (WGS) entry which is preliminary data.</text>
</comment>
<feature type="compositionally biased region" description="Basic residues" evidence="1">
    <location>
        <begin position="1"/>
        <end position="21"/>
    </location>
</feature>
<evidence type="ECO:0000313" key="2">
    <source>
        <dbReference type="EMBL" id="KAF9482387.1"/>
    </source>
</evidence>
<dbReference type="OrthoDB" id="2891411at2759"/>
<accession>A0A9P5Z7F6</accession>
<evidence type="ECO:0000256" key="1">
    <source>
        <dbReference type="SAM" id="MobiDB-lite"/>
    </source>
</evidence>
<dbReference type="EMBL" id="MU155166">
    <property type="protein sequence ID" value="KAF9482387.1"/>
    <property type="molecule type" value="Genomic_DNA"/>
</dbReference>
<proteinExistence type="predicted"/>
<gene>
    <name evidence="2" type="ORF">BDN70DRAFT_919168</name>
</gene>
<sequence length="210" mass="23984">MSASRAKPKPKSRVTSKRRDLRKALKPKDPSPTSVQSDSELELVPSEEVSPTTGRHLVNTRGLPCLADELYLEIISYFPAFPLPTKHEPKNIKKYGDRRIVLDALSQTCRSLRRVFLRYRWQRIEVYDKMQVYAGGPTLCSVTSNNHMRRVERDPKLRSYAEELVRQLETVTIREPGLAELVNVLDVSLIQCCNNALQSAIAPLPWARDK</sequence>
<feature type="compositionally biased region" description="Low complexity" evidence="1">
    <location>
        <begin position="42"/>
        <end position="51"/>
    </location>
</feature>